<name>A0ABY1R253_9FLAO</name>
<gene>
    <name evidence="2" type="ORF">SAMN05421679_10438</name>
</gene>
<organism evidence="2 3">
    <name type="scientific">Epilithonimonas pallida</name>
    <dbReference type="NCBI Taxonomy" id="373671"/>
    <lineage>
        <taxon>Bacteria</taxon>
        <taxon>Pseudomonadati</taxon>
        <taxon>Bacteroidota</taxon>
        <taxon>Flavobacteriia</taxon>
        <taxon>Flavobacteriales</taxon>
        <taxon>Weeksellaceae</taxon>
        <taxon>Chryseobacterium group</taxon>
        <taxon>Epilithonimonas</taxon>
    </lineage>
</organism>
<comment type="caution">
    <text evidence="2">The sequence shown here is derived from an EMBL/GenBank/DDBJ whole genome shotgun (WGS) entry which is preliminary data.</text>
</comment>
<accession>A0ABY1R253</accession>
<sequence>MKKAIVYILMFIFLLFTAENKQTLDFQQDFGIQNVSLHLFSFAKKHHLNHSLEKASLQQISDSLDSPEESNLNFSNAYNFIAVITAFGLGYLLQLYFKLRSKTFLEPEIIFSSVKRFILLRTIRI</sequence>
<dbReference type="RefSeq" id="WP_283416515.1">
    <property type="nucleotide sequence ID" value="NZ_FXUO01000004.1"/>
</dbReference>
<evidence type="ECO:0000313" key="3">
    <source>
        <dbReference type="Proteomes" id="UP001158050"/>
    </source>
</evidence>
<keyword evidence="1" id="KW-0812">Transmembrane</keyword>
<evidence type="ECO:0000256" key="1">
    <source>
        <dbReference type="SAM" id="Phobius"/>
    </source>
</evidence>
<keyword evidence="1" id="KW-1133">Transmembrane helix</keyword>
<feature type="transmembrane region" description="Helical" evidence="1">
    <location>
        <begin position="77"/>
        <end position="97"/>
    </location>
</feature>
<dbReference type="Proteomes" id="UP001158050">
    <property type="component" value="Unassembled WGS sequence"/>
</dbReference>
<keyword evidence="1" id="KW-0472">Membrane</keyword>
<reference evidence="2 3" key="1">
    <citation type="submission" date="2017-05" db="EMBL/GenBank/DDBJ databases">
        <authorList>
            <person name="Varghese N."/>
            <person name="Submissions S."/>
        </authorList>
    </citation>
    <scope>NUCLEOTIDE SEQUENCE [LARGE SCALE GENOMIC DNA]</scope>
    <source>
        <strain evidence="2 3">DSM 18015</strain>
    </source>
</reference>
<dbReference type="EMBL" id="FXUO01000004">
    <property type="protein sequence ID" value="SMP92402.1"/>
    <property type="molecule type" value="Genomic_DNA"/>
</dbReference>
<evidence type="ECO:0000313" key="2">
    <source>
        <dbReference type="EMBL" id="SMP92402.1"/>
    </source>
</evidence>
<keyword evidence="3" id="KW-1185">Reference proteome</keyword>
<protein>
    <submittedName>
        <fullName evidence="2">Uncharacterized protein</fullName>
    </submittedName>
</protein>
<proteinExistence type="predicted"/>